<keyword evidence="16" id="KW-1185">Reference proteome</keyword>
<dbReference type="InterPro" id="IPR003594">
    <property type="entry name" value="HATPase_dom"/>
</dbReference>
<dbReference type="GO" id="GO:0016301">
    <property type="term" value="F:kinase activity"/>
    <property type="evidence" value="ECO:0007669"/>
    <property type="project" value="UniProtKB-KW"/>
</dbReference>
<dbReference type="InterPro" id="IPR005467">
    <property type="entry name" value="His_kinase_dom"/>
</dbReference>
<evidence type="ECO:0000256" key="1">
    <source>
        <dbReference type="ARBA" id="ARBA00000085"/>
    </source>
</evidence>
<proteinExistence type="predicted"/>
<evidence type="ECO:0000256" key="8">
    <source>
        <dbReference type="ARBA" id="ARBA00022989"/>
    </source>
</evidence>
<dbReference type="SUPFAM" id="SSF47384">
    <property type="entry name" value="Homodimeric domain of signal transducing histidine kinase"/>
    <property type="match status" value="1"/>
</dbReference>
<evidence type="ECO:0000256" key="12">
    <source>
        <dbReference type="SAM" id="SignalP"/>
    </source>
</evidence>
<keyword evidence="7 15" id="KW-0418">Kinase</keyword>
<keyword evidence="4" id="KW-0597">Phosphoprotein</keyword>
<dbReference type="SUPFAM" id="SSF55874">
    <property type="entry name" value="ATPase domain of HSP90 chaperone/DNA topoisomerase II/histidine kinase"/>
    <property type="match status" value="1"/>
</dbReference>
<dbReference type="CDD" id="cd00075">
    <property type="entry name" value="HATPase"/>
    <property type="match status" value="1"/>
</dbReference>
<dbReference type="PANTHER" id="PTHR45436:SF5">
    <property type="entry name" value="SENSOR HISTIDINE KINASE TRCS"/>
    <property type="match status" value="1"/>
</dbReference>
<dbReference type="EMBL" id="JAVBIK010000001">
    <property type="protein sequence ID" value="MDT7520236.1"/>
    <property type="molecule type" value="Genomic_DNA"/>
</dbReference>
<sequence length="542" mass="58069">MFRRRLTLVLSLFASIVVFAALLAAASLAVSERQVLRGRVASDIATGFIQLSAQKQRLRTWVAQVQLGVKVDDGARAELQSAMQGTLQRLKVLTVQAMELDSGSFAVDEYRRRSAALATLEESIAELGRTAAKAQAQVTGRGLLLGQDSLLLARVFDMADDGEMRMLIAENIAREGAAVQRERAAADTTLAWVRWLWLGAAAVLAGATLIAAVYFGRALRYPLLQLNEGAQALQSGKLSHRIPLVGHDEFASVAQSVNALAAELEQHRERESVQRQRLEDLVAARTAELADALASLRKVDSQRRRLFADISHELRTPTTVIRGEAEITLRGIDKPASEYREALGRIVSTARQLGAVIDDLLAMARSDMDGLSLVREAVDMDELAADALAQVSATATRLGLRLGPPPASTGQHIVSGDSLRLRQLLGVLLDNATRYSRPGGQVTLMVESEADSAGHTSAVQVVVSDDGIGIPPDELGRVFERRFRGTAARQHSPDGSGLGLSIARALADAHGGQLQLHSTKAGTRAVLRLPLASQALIGGSLV</sequence>
<dbReference type="SMART" id="SM00388">
    <property type="entry name" value="HisKA"/>
    <property type="match status" value="1"/>
</dbReference>
<dbReference type="InterPro" id="IPR003661">
    <property type="entry name" value="HisK_dim/P_dom"/>
</dbReference>
<keyword evidence="8 11" id="KW-1133">Transmembrane helix</keyword>
<dbReference type="Proteomes" id="UP001321700">
    <property type="component" value="Unassembled WGS sequence"/>
</dbReference>
<feature type="transmembrane region" description="Helical" evidence="11">
    <location>
        <begin position="195"/>
        <end position="215"/>
    </location>
</feature>
<evidence type="ECO:0000256" key="9">
    <source>
        <dbReference type="ARBA" id="ARBA00023012"/>
    </source>
</evidence>
<dbReference type="RefSeq" id="WP_313875851.1">
    <property type="nucleotide sequence ID" value="NZ_JAVBIK010000001.1"/>
</dbReference>
<dbReference type="InterPro" id="IPR050428">
    <property type="entry name" value="TCS_sensor_his_kinase"/>
</dbReference>
<protein>
    <recommendedName>
        <fullName evidence="3">histidine kinase</fullName>
        <ecNumber evidence="3">2.7.13.3</ecNumber>
    </recommendedName>
</protein>
<evidence type="ECO:0000256" key="11">
    <source>
        <dbReference type="SAM" id="Phobius"/>
    </source>
</evidence>
<dbReference type="EC" id="2.7.13.3" evidence="3"/>
<dbReference type="SMART" id="SM00387">
    <property type="entry name" value="HATPase_c"/>
    <property type="match status" value="1"/>
</dbReference>
<comment type="subcellular location">
    <subcellularLocation>
        <location evidence="2">Membrane</location>
    </subcellularLocation>
</comment>
<reference evidence="15 16" key="1">
    <citation type="submission" date="2023-08" db="EMBL/GenBank/DDBJ databases">
        <title>Rhodoferax potami sp. nov. and Rhodoferax mekongensis sp. nov., isolated from the Mekong River in Thailand.</title>
        <authorList>
            <person name="Kitikhun S."/>
            <person name="Charoenyingcharoen P."/>
            <person name="Siriarchawattana P."/>
            <person name="Likhitrattanapisal S."/>
            <person name="Nilsakha T."/>
            <person name="Chanpet A."/>
            <person name="Rattanawaree P."/>
            <person name="Ingsriswang S."/>
        </authorList>
    </citation>
    <scope>NUCLEOTIDE SEQUENCE [LARGE SCALE GENOMIC DNA]</scope>
    <source>
        <strain evidence="15 16">TBRC 17660</strain>
    </source>
</reference>
<evidence type="ECO:0000256" key="6">
    <source>
        <dbReference type="ARBA" id="ARBA00022692"/>
    </source>
</evidence>
<evidence type="ECO:0000256" key="5">
    <source>
        <dbReference type="ARBA" id="ARBA00022679"/>
    </source>
</evidence>
<dbReference type="InterPro" id="IPR036097">
    <property type="entry name" value="HisK_dim/P_sf"/>
</dbReference>
<evidence type="ECO:0000256" key="3">
    <source>
        <dbReference type="ARBA" id="ARBA00012438"/>
    </source>
</evidence>
<dbReference type="PRINTS" id="PR00344">
    <property type="entry name" value="BCTRLSENSOR"/>
</dbReference>
<evidence type="ECO:0000256" key="4">
    <source>
        <dbReference type="ARBA" id="ARBA00022553"/>
    </source>
</evidence>
<dbReference type="Pfam" id="PF00672">
    <property type="entry name" value="HAMP"/>
    <property type="match status" value="1"/>
</dbReference>
<dbReference type="CDD" id="cd00082">
    <property type="entry name" value="HisKA"/>
    <property type="match status" value="1"/>
</dbReference>
<keyword evidence="12" id="KW-0732">Signal</keyword>
<dbReference type="PANTHER" id="PTHR45436">
    <property type="entry name" value="SENSOR HISTIDINE KINASE YKOH"/>
    <property type="match status" value="1"/>
</dbReference>
<feature type="domain" description="Histidine kinase" evidence="13">
    <location>
        <begin position="309"/>
        <end position="533"/>
    </location>
</feature>
<keyword evidence="10 11" id="KW-0472">Membrane</keyword>
<comment type="catalytic activity">
    <reaction evidence="1">
        <text>ATP + protein L-histidine = ADP + protein N-phospho-L-histidine.</text>
        <dbReference type="EC" id="2.7.13.3"/>
    </reaction>
</comment>
<dbReference type="Pfam" id="PF02518">
    <property type="entry name" value="HATPase_c"/>
    <property type="match status" value="1"/>
</dbReference>
<dbReference type="Pfam" id="PF00512">
    <property type="entry name" value="HisKA"/>
    <property type="match status" value="1"/>
</dbReference>
<keyword evidence="5" id="KW-0808">Transferase</keyword>
<dbReference type="Gene3D" id="6.10.340.10">
    <property type="match status" value="1"/>
</dbReference>
<feature type="chain" id="PRO_5045216047" description="histidine kinase" evidence="12">
    <location>
        <begin position="21"/>
        <end position="542"/>
    </location>
</feature>
<name>A0ABU3KRY7_9BURK</name>
<dbReference type="CDD" id="cd06225">
    <property type="entry name" value="HAMP"/>
    <property type="match status" value="1"/>
</dbReference>
<dbReference type="SUPFAM" id="SSF158472">
    <property type="entry name" value="HAMP domain-like"/>
    <property type="match status" value="1"/>
</dbReference>
<evidence type="ECO:0000256" key="7">
    <source>
        <dbReference type="ARBA" id="ARBA00022777"/>
    </source>
</evidence>
<accession>A0ABU3KRY7</accession>
<dbReference type="InterPro" id="IPR003660">
    <property type="entry name" value="HAMP_dom"/>
</dbReference>
<dbReference type="PROSITE" id="PS50109">
    <property type="entry name" value="HIS_KIN"/>
    <property type="match status" value="1"/>
</dbReference>
<keyword evidence="6 11" id="KW-0812">Transmembrane</keyword>
<dbReference type="PROSITE" id="PS50885">
    <property type="entry name" value="HAMP"/>
    <property type="match status" value="1"/>
</dbReference>
<dbReference type="InterPro" id="IPR036890">
    <property type="entry name" value="HATPase_C_sf"/>
</dbReference>
<comment type="caution">
    <text evidence="15">The sequence shown here is derived from an EMBL/GenBank/DDBJ whole genome shotgun (WGS) entry which is preliminary data.</text>
</comment>
<dbReference type="Gene3D" id="1.10.287.130">
    <property type="match status" value="1"/>
</dbReference>
<evidence type="ECO:0000256" key="10">
    <source>
        <dbReference type="ARBA" id="ARBA00023136"/>
    </source>
</evidence>
<evidence type="ECO:0000256" key="2">
    <source>
        <dbReference type="ARBA" id="ARBA00004370"/>
    </source>
</evidence>
<feature type="domain" description="HAMP" evidence="14">
    <location>
        <begin position="217"/>
        <end position="269"/>
    </location>
</feature>
<evidence type="ECO:0000313" key="15">
    <source>
        <dbReference type="EMBL" id="MDT7520236.1"/>
    </source>
</evidence>
<feature type="signal peptide" evidence="12">
    <location>
        <begin position="1"/>
        <end position="20"/>
    </location>
</feature>
<evidence type="ECO:0000259" key="14">
    <source>
        <dbReference type="PROSITE" id="PS50885"/>
    </source>
</evidence>
<keyword evidence="9" id="KW-0902">Two-component regulatory system</keyword>
<dbReference type="SMART" id="SM00304">
    <property type="entry name" value="HAMP"/>
    <property type="match status" value="1"/>
</dbReference>
<evidence type="ECO:0000259" key="13">
    <source>
        <dbReference type="PROSITE" id="PS50109"/>
    </source>
</evidence>
<gene>
    <name evidence="15" type="ORF">RAE19_16235</name>
</gene>
<organism evidence="15 16">
    <name type="scientific">Rhodoferax potami</name>
    <dbReference type="NCBI Taxonomy" id="3068338"/>
    <lineage>
        <taxon>Bacteria</taxon>
        <taxon>Pseudomonadati</taxon>
        <taxon>Pseudomonadota</taxon>
        <taxon>Betaproteobacteria</taxon>
        <taxon>Burkholderiales</taxon>
        <taxon>Comamonadaceae</taxon>
        <taxon>Rhodoferax</taxon>
    </lineage>
</organism>
<dbReference type="Gene3D" id="3.30.565.10">
    <property type="entry name" value="Histidine kinase-like ATPase, C-terminal domain"/>
    <property type="match status" value="1"/>
</dbReference>
<evidence type="ECO:0000313" key="16">
    <source>
        <dbReference type="Proteomes" id="UP001321700"/>
    </source>
</evidence>
<dbReference type="InterPro" id="IPR004358">
    <property type="entry name" value="Sig_transdc_His_kin-like_C"/>
</dbReference>